<keyword evidence="1" id="KW-0472">Membrane</keyword>
<feature type="transmembrane region" description="Helical" evidence="1">
    <location>
        <begin position="43"/>
        <end position="63"/>
    </location>
</feature>
<accession>A0A552WKN1</accession>
<feature type="transmembrane region" description="Helical" evidence="1">
    <location>
        <begin position="12"/>
        <end position="31"/>
    </location>
</feature>
<dbReference type="EMBL" id="VJXR01000088">
    <property type="protein sequence ID" value="TRW43322.1"/>
    <property type="molecule type" value="Genomic_DNA"/>
</dbReference>
<protein>
    <submittedName>
        <fullName evidence="3">DUF4126 domain-containing protein</fullName>
    </submittedName>
</protein>
<proteinExistence type="predicted"/>
<feature type="transmembrane region" description="Helical" evidence="1">
    <location>
        <begin position="156"/>
        <end position="184"/>
    </location>
</feature>
<name>A0A552WKN1_9MICO</name>
<feature type="transmembrane region" description="Helical" evidence="1">
    <location>
        <begin position="108"/>
        <end position="127"/>
    </location>
</feature>
<evidence type="ECO:0000256" key="1">
    <source>
        <dbReference type="SAM" id="Phobius"/>
    </source>
</evidence>
<evidence type="ECO:0000259" key="2">
    <source>
        <dbReference type="Pfam" id="PF13548"/>
    </source>
</evidence>
<gene>
    <name evidence="3" type="ORF">FJ693_18055</name>
</gene>
<sequence>MLELLTGSGLAMAAGLNAYVPLLALGLLSRFTDAVELPAGWDWLEGDIALVVLAVLLAVEVVADKIPVVDSVNDVLQTVVRPASGGLVLAAGAASQTPAVTDPATLEGSAWVAVVLGVLLALGTHTVKSVARPAVNLTTAGAGAPVVSTAEDVSSVGLVLVSLLLPVLIGALVVVLVVLLVMAVRRRVGRVTRP</sequence>
<organism evidence="3 4">
    <name type="scientific">Georgenia yuyongxinii</name>
    <dbReference type="NCBI Taxonomy" id="2589797"/>
    <lineage>
        <taxon>Bacteria</taxon>
        <taxon>Bacillati</taxon>
        <taxon>Actinomycetota</taxon>
        <taxon>Actinomycetes</taxon>
        <taxon>Micrococcales</taxon>
        <taxon>Bogoriellaceae</taxon>
        <taxon>Georgenia</taxon>
    </lineage>
</organism>
<evidence type="ECO:0000313" key="3">
    <source>
        <dbReference type="EMBL" id="TRW43322.1"/>
    </source>
</evidence>
<dbReference type="AlphaFoldDB" id="A0A552WKN1"/>
<feature type="domain" description="DUF4126" evidence="2">
    <location>
        <begin position="4"/>
        <end position="186"/>
    </location>
</feature>
<keyword evidence="1" id="KW-0812">Transmembrane</keyword>
<dbReference type="RefSeq" id="WP_143419842.1">
    <property type="nucleotide sequence ID" value="NZ_VJXR01000088.1"/>
</dbReference>
<comment type="caution">
    <text evidence="3">The sequence shown here is derived from an EMBL/GenBank/DDBJ whole genome shotgun (WGS) entry which is preliminary data.</text>
</comment>
<dbReference type="Proteomes" id="UP000318693">
    <property type="component" value="Unassembled WGS sequence"/>
</dbReference>
<reference evidence="3 4" key="1">
    <citation type="submission" date="2019-07" db="EMBL/GenBank/DDBJ databases">
        <title>Georgenia wutianyii sp. nov. and Georgenia *** sp. nov. isolated from plateau pika (Ochotona curzoniae) in the Qinghai-Tibet plateau of China.</title>
        <authorList>
            <person name="Tian Z."/>
        </authorList>
    </citation>
    <scope>NUCLEOTIDE SEQUENCE [LARGE SCALE GENOMIC DNA]</scope>
    <source>
        <strain evidence="3 4">Z446</strain>
    </source>
</reference>
<dbReference type="InterPro" id="IPR025196">
    <property type="entry name" value="DUF4126"/>
</dbReference>
<keyword evidence="4" id="KW-1185">Reference proteome</keyword>
<dbReference type="Pfam" id="PF13548">
    <property type="entry name" value="DUF4126"/>
    <property type="match status" value="1"/>
</dbReference>
<keyword evidence="1" id="KW-1133">Transmembrane helix</keyword>
<evidence type="ECO:0000313" key="4">
    <source>
        <dbReference type="Proteomes" id="UP000318693"/>
    </source>
</evidence>